<dbReference type="PROSITE" id="PS50048">
    <property type="entry name" value="ZN2_CY6_FUNGAL_2"/>
    <property type="match status" value="1"/>
</dbReference>
<dbReference type="InterPro" id="IPR052202">
    <property type="entry name" value="Yeast_MetPath_Reg"/>
</dbReference>
<feature type="compositionally biased region" description="Polar residues" evidence="8">
    <location>
        <begin position="76"/>
        <end position="88"/>
    </location>
</feature>
<evidence type="ECO:0000256" key="4">
    <source>
        <dbReference type="ARBA" id="ARBA00023015"/>
    </source>
</evidence>
<evidence type="ECO:0000256" key="3">
    <source>
        <dbReference type="ARBA" id="ARBA00022833"/>
    </source>
</evidence>
<dbReference type="SMART" id="SM00066">
    <property type="entry name" value="GAL4"/>
    <property type="match status" value="1"/>
</dbReference>
<evidence type="ECO:0000256" key="1">
    <source>
        <dbReference type="ARBA" id="ARBA00004123"/>
    </source>
</evidence>
<dbReference type="EMBL" id="JBFMKM010000008">
    <property type="protein sequence ID" value="KAL1305009.1"/>
    <property type="molecule type" value="Genomic_DNA"/>
</dbReference>
<comment type="caution">
    <text evidence="11">The sequence shown here is derived from an EMBL/GenBank/DDBJ whole genome shotgun (WGS) entry which is preliminary data.</text>
</comment>
<name>A0ABR3PFV6_9PEZI</name>
<dbReference type="PANTHER" id="PTHR47782">
    <property type="entry name" value="ZN(II)2CYS6 TRANSCRIPTION FACTOR (EUROFUNG)-RELATED"/>
    <property type="match status" value="1"/>
</dbReference>
<dbReference type="Proteomes" id="UP001562354">
    <property type="component" value="Unassembled WGS sequence"/>
</dbReference>
<feature type="compositionally biased region" description="Polar residues" evidence="8">
    <location>
        <begin position="607"/>
        <end position="619"/>
    </location>
</feature>
<dbReference type="InterPro" id="IPR036864">
    <property type="entry name" value="Zn2-C6_fun-type_DNA-bd_sf"/>
</dbReference>
<accession>A0ABR3PFV6</accession>
<keyword evidence="12" id="KW-1185">Reference proteome</keyword>
<keyword evidence="4" id="KW-0805">Transcription regulation</keyword>
<evidence type="ECO:0000256" key="8">
    <source>
        <dbReference type="SAM" id="MobiDB-lite"/>
    </source>
</evidence>
<evidence type="ECO:0000256" key="9">
    <source>
        <dbReference type="SAM" id="Phobius"/>
    </source>
</evidence>
<dbReference type="SMART" id="SM00906">
    <property type="entry name" value="Fungal_trans"/>
    <property type="match status" value="1"/>
</dbReference>
<dbReference type="CDD" id="cd12148">
    <property type="entry name" value="fungal_TF_MHR"/>
    <property type="match status" value="1"/>
</dbReference>
<feature type="compositionally biased region" description="Polar residues" evidence="8">
    <location>
        <begin position="98"/>
        <end position="109"/>
    </location>
</feature>
<dbReference type="PANTHER" id="PTHR47782:SF12">
    <property type="entry name" value="ZN(II)2CYS6 TRANSCRIPTION FACTOR (EUROFUNG)"/>
    <property type="match status" value="1"/>
</dbReference>
<evidence type="ECO:0000313" key="12">
    <source>
        <dbReference type="Proteomes" id="UP001562354"/>
    </source>
</evidence>
<dbReference type="Pfam" id="PF00172">
    <property type="entry name" value="Zn_clus"/>
    <property type="match status" value="1"/>
</dbReference>
<feature type="transmembrane region" description="Helical" evidence="9">
    <location>
        <begin position="288"/>
        <end position="309"/>
    </location>
</feature>
<dbReference type="CDD" id="cd00067">
    <property type="entry name" value="GAL4"/>
    <property type="match status" value="1"/>
</dbReference>
<dbReference type="Gene3D" id="4.10.240.10">
    <property type="entry name" value="Zn(2)-C6 fungal-type DNA-binding domain"/>
    <property type="match status" value="1"/>
</dbReference>
<dbReference type="InterPro" id="IPR001138">
    <property type="entry name" value="Zn2Cys6_DnaBD"/>
</dbReference>
<gene>
    <name evidence="11" type="ORF">AAFC00_003910</name>
</gene>
<keyword evidence="6" id="KW-0804">Transcription</keyword>
<keyword evidence="7" id="KW-0539">Nucleus</keyword>
<keyword evidence="5" id="KW-0238">DNA-binding</keyword>
<feature type="transmembrane region" description="Helical" evidence="9">
    <location>
        <begin position="533"/>
        <end position="551"/>
    </location>
</feature>
<organism evidence="11 12">
    <name type="scientific">Neodothiora populina</name>
    <dbReference type="NCBI Taxonomy" id="2781224"/>
    <lineage>
        <taxon>Eukaryota</taxon>
        <taxon>Fungi</taxon>
        <taxon>Dikarya</taxon>
        <taxon>Ascomycota</taxon>
        <taxon>Pezizomycotina</taxon>
        <taxon>Dothideomycetes</taxon>
        <taxon>Dothideomycetidae</taxon>
        <taxon>Dothideales</taxon>
        <taxon>Dothioraceae</taxon>
        <taxon>Neodothiora</taxon>
    </lineage>
</organism>
<evidence type="ECO:0000256" key="7">
    <source>
        <dbReference type="ARBA" id="ARBA00023242"/>
    </source>
</evidence>
<dbReference type="PROSITE" id="PS00463">
    <property type="entry name" value="ZN2_CY6_FUNGAL_1"/>
    <property type="match status" value="1"/>
</dbReference>
<dbReference type="GeneID" id="95977610"/>
<feature type="region of interest" description="Disordered" evidence="8">
    <location>
        <begin position="76"/>
        <end position="109"/>
    </location>
</feature>
<dbReference type="RefSeq" id="XP_069201283.1">
    <property type="nucleotide sequence ID" value="XM_069343459.1"/>
</dbReference>
<evidence type="ECO:0000256" key="6">
    <source>
        <dbReference type="ARBA" id="ARBA00023163"/>
    </source>
</evidence>
<protein>
    <recommendedName>
        <fullName evidence="10">Zn(2)-C6 fungal-type domain-containing protein</fullName>
    </recommendedName>
</protein>
<evidence type="ECO:0000256" key="2">
    <source>
        <dbReference type="ARBA" id="ARBA00022723"/>
    </source>
</evidence>
<evidence type="ECO:0000259" key="10">
    <source>
        <dbReference type="PROSITE" id="PS50048"/>
    </source>
</evidence>
<keyword evidence="9" id="KW-0812">Transmembrane</keyword>
<keyword evidence="2" id="KW-0479">Metal-binding</keyword>
<sequence>MSESASTASLARANQACKRCHTRKKRCDRALPQCEACRLSSVQCSFQDQNEESGVFLVAYVRGLEDKVRHLEAQVELSTSASRNSSHGPLSEGGGLDISSSPGQITQRNADGDSLAGELRWLSLEATADRYLGQSSGLSFARLTQAVLKRLKSDQYPFAFESVPSNGRDSISVVEASAPTHAAHTVLYSSATLDIASVISEEQAIYLADCYWSHNHTLYPFLRKVAFTENLLRMYSQPEDLDLKSHTWLYTMWMVLAIGSTARSSVLVDDESESLQYFDRAMEHFEGALSFGATAALSAILLQVSYSFFNKVGPNTWYLVGVGVRIAIGVGLHTAPSPAVQRLPLDVQEYRKRLFLSLYMMDRVVSIALGRPFGIQDHDVEIDNFANVDDENVLPDMILPQSTLRPSAVAVPLHILALRRICGRIFEQVYSNRNRNLTGPERDTIQQNLHQELIQWRRAMPFPLPQSKSLPIPQFSSAWFDLNYYQHVLMLYRPSPLFPVLTLEKVGFIAEASSAFISQVVTMKRQGRYAFNWLNLFSVFTATLTLIYSVTAQPEPLTTYLQRCNALQDLSHVLDLLETFGRKFPSAIKCRDIVQDVMARLESFATSGSPVTPRTQKSHVSGHGSLIDLETSSQIPSRGSELGQEPNDESDLAYPVYSTGNMSYDDLQQRVKGIESPSANRTNIDLNSPGALVEAAMADDFGLSSTPFGTAAAQFMAAGLGTSADMDLDEEMLHFIGSTSDAWGHGGPEL</sequence>
<evidence type="ECO:0000256" key="5">
    <source>
        <dbReference type="ARBA" id="ARBA00023125"/>
    </source>
</evidence>
<keyword evidence="3" id="KW-0862">Zinc</keyword>
<keyword evidence="9" id="KW-0472">Membrane</keyword>
<keyword evidence="9" id="KW-1133">Transmembrane helix</keyword>
<comment type="subcellular location">
    <subcellularLocation>
        <location evidence="1">Nucleus</location>
    </subcellularLocation>
</comment>
<feature type="region of interest" description="Disordered" evidence="8">
    <location>
        <begin position="607"/>
        <end position="649"/>
    </location>
</feature>
<evidence type="ECO:0000313" key="11">
    <source>
        <dbReference type="EMBL" id="KAL1305009.1"/>
    </source>
</evidence>
<dbReference type="InterPro" id="IPR007219">
    <property type="entry name" value="XnlR_reg_dom"/>
</dbReference>
<feature type="domain" description="Zn(2)-C6 fungal-type" evidence="10">
    <location>
        <begin position="16"/>
        <end position="46"/>
    </location>
</feature>
<reference evidence="11 12" key="1">
    <citation type="submission" date="2024-07" db="EMBL/GenBank/DDBJ databases">
        <title>Draft sequence of the Neodothiora populina.</title>
        <authorList>
            <person name="Drown D.D."/>
            <person name="Schuette U.S."/>
            <person name="Buechlein A.B."/>
            <person name="Rusch D.R."/>
            <person name="Winton L.W."/>
            <person name="Adams G.A."/>
        </authorList>
    </citation>
    <scope>NUCLEOTIDE SEQUENCE [LARGE SCALE GENOMIC DNA]</scope>
    <source>
        <strain evidence="11 12">CPC 39397</strain>
    </source>
</reference>
<dbReference type="SUPFAM" id="SSF57701">
    <property type="entry name" value="Zn2/Cys6 DNA-binding domain"/>
    <property type="match status" value="1"/>
</dbReference>
<proteinExistence type="predicted"/>
<dbReference type="Pfam" id="PF04082">
    <property type="entry name" value="Fungal_trans"/>
    <property type="match status" value="1"/>
</dbReference>